<comment type="caution">
    <text evidence="2">The sequence shown here is derived from an EMBL/GenBank/DDBJ whole genome shotgun (WGS) entry which is preliminary data.</text>
</comment>
<keyword evidence="3" id="KW-1185">Reference proteome</keyword>
<reference evidence="2 3" key="1">
    <citation type="submission" date="2019-02" db="EMBL/GenBank/DDBJ databases">
        <title>Flavobacterium sp. RD-2-33 isolated from forest soil.</title>
        <authorList>
            <person name="Chaudhary D.K."/>
        </authorList>
    </citation>
    <scope>NUCLEOTIDE SEQUENCE [LARGE SCALE GENOMIC DNA]</scope>
    <source>
        <strain evidence="2 3">RD-2-33</strain>
    </source>
</reference>
<protein>
    <recommendedName>
        <fullName evidence="4">Ig-like domain-containing protein</fullName>
    </recommendedName>
</protein>
<dbReference type="Proteomes" id="UP000293300">
    <property type="component" value="Unassembled WGS sequence"/>
</dbReference>
<accession>A0A4Q9YQJ3</accession>
<evidence type="ECO:0000313" key="3">
    <source>
        <dbReference type="Proteomes" id="UP000293300"/>
    </source>
</evidence>
<feature type="non-terminal residue" evidence="2">
    <location>
        <position position="1124"/>
    </location>
</feature>
<evidence type="ECO:0008006" key="4">
    <source>
        <dbReference type="Google" id="ProtNLM"/>
    </source>
</evidence>
<dbReference type="EMBL" id="SJPE01000017">
    <property type="protein sequence ID" value="TBX65752.1"/>
    <property type="molecule type" value="Genomic_DNA"/>
</dbReference>
<evidence type="ECO:0000313" key="2">
    <source>
        <dbReference type="EMBL" id="TBX65752.1"/>
    </source>
</evidence>
<gene>
    <name evidence="2" type="ORF">EZL74_11485</name>
</gene>
<evidence type="ECO:0000256" key="1">
    <source>
        <dbReference type="SAM" id="Phobius"/>
    </source>
</evidence>
<organism evidence="2 3">
    <name type="scientific">Flavobacterium silvisoli</name>
    <dbReference type="NCBI Taxonomy" id="2529433"/>
    <lineage>
        <taxon>Bacteria</taxon>
        <taxon>Pseudomonadati</taxon>
        <taxon>Bacteroidota</taxon>
        <taxon>Flavobacteriia</taxon>
        <taxon>Flavobacteriales</taxon>
        <taxon>Flavobacteriaceae</taxon>
        <taxon>Flavobacterium</taxon>
    </lineage>
</organism>
<dbReference type="AlphaFoldDB" id="A0A4Q9YQJ3"/>
<keyword evidence="1" id="KW-1133">Transmembrane helix</keyword>
<proteinExistence type="predicted"/>
<dbReference type="RefSeq" id="WP_394345866.1">
    <property type="nucleotide sequence ID" value="NZ_SJPE01000017.1"/>
</dbReference>
<name>A0A4Q9YQJ3_9FLAO</name>
<feature type="transmembrane region" description="Helical" evidence="1">
    <location>
        <begin position="52"/>
        <end position="70"/>
    </location>
</feature>
<keyword evidence="1" id="KW-0812">Transmembrane</keyword>
<sequence length="1124" mass="113621">MKKSTLFKDLRFSGCESSDFDTAESSLKLDFSKTESLGEIGTKRSNSKTQSMISIVLLFILFLFANFLSAQPCTPQSCGEPICLDGDPSDWAIALSASGGIKDRIIDKTDGTDDIWTGGSKDVQQISQWVWTTNSANDKNNMANVGYLLCGTKLYFFADRRANNGDSAIGFWILQGSVEKAGTTGGGFTGSHVDGDILMISHFVNGGAVAQIQAFRWTNGALDPTPIPLPTSGLDARVNITTVNAPLSWGYTPKSGAANTYPSESFFEGYIDLASVNFNLSVCLGTFLAETRNSQSLTASLEDLARGRFGSVPAPKTLVGSTFCTSSPNSGTITMASSENMISYQLKNNSNDSNVQAAQIGNGGTLTWSNLPAGSYYVVATNLESGCTSEMGRPTTVTTVQAPTVTVNSPTATCIGESVTVTATVDPPGTYTYVWTVPVTAVNPGNVSSFSTSIAGSYAVVVNNAANCPSNSTTGVVTVPTKVELTANGTNPLCFGGSGSITFSATGGTGTKTFTVNGNSATSPFSALASGTYTIVATDANGCTDTKQVTITIPTKVELTANGTNPLCFGGSGSITFSATGGTGDKTFTVNGNSATSPFSASASGTYTIVATDANGCTDTKQVTITIPTKVELTANGTNPLCFGGSGSITFSATGGTGNKTYTVNGNSATSPFSALASGTYTIVATDANGCTDTKQVTITIPTKVELTANGTNPLCFGGSGSITFSATGGTGDKTYTVNGNSATSPFSALASGTYTIVATDANGCTDTKQVTITIPTKVELTANGTNPLCFGGSGSITFSATGGTGNKTYTVNGNSATSPFSALASGTYTIVATDANGCTDTKQVTITIPTKVELTANGTNPLCFGGSGSITFSATGGTGDKTYTVNGNSATSPFSALASGTYTIVATDANGCTDTKQVTITIPTKVELTANGTNPLCFGGSGSITFSATGGTGDKTYTVNGNSATSPFSVSASGTYTIVATDANGCTDTKQVTITIPTKVELTANGTNPLCFGGSGSITFSATGGTGAKTFTVNGNAATSPFSASASGTYTIVATDANGCTDAKTVTITIPTKVELTANGTNPLCFGGSGSITFSATGGTGAKTFTVNGNAATSPFTASASGT</sequence>
<keyword evidence="1" id="KW-0472">Membrane</keyword>